<protein>
    <submittedName>
        <fullName evidence="1">Uncharacterized protein</fullName>
    </submittedName>
</protein>
<organism evidence="1">
    <name type="scientific">marine metagenome</name>
    <dbReference type="NCBI Taxonomy" id="408172"/>
    <lineage>
        <taxon>unclassified sequences</taxon>
        <taxon>metagenomes</taxon>
        <taxon>ecological metagenomes</taxon>
    </lineage>
</organism>
<dbReference type="AlphaFoldDB" id="A0A382XQT5"/>
<name>A0A382XQT5_9ZZZZ</name>
<gene>
    <name evidence="1" type="ORF">METZ01_LOCUS425869</name>
</gene>
<accession>A0A382XQT5</accession>
<sequence>MNLSDAIKLFYEGEVTSDTIRLVLNTDINDIVGAAEEIGEATDYVLESALEHAKERADELSDLAELVRNRYLLLNAIPDGTAREINVRAAEFLAKLNNGAEPISDEDLQKLSASESWQDRLEAAWTVRDRNDELASSIKESFSKDPFEDEDGCFLIREGAGFYE</sequence>
<proteinExistence type="predicted"/>
<dbReference type="EMBL" id="UINC01169465">
    <property type="protein sequence ID" value="SVD73015.1"/>
    <property type="molecule type" value="Genomic_DNA"/>
</dbReference>
<evidence type="ECO:0000313" key="1">
    <source>
        <dbReference type="EMBL" id="SVD73015.1"/>
    </source>
</evidence>
<reference evidence="1" key="1">
    <citation type="submission" date="2018-05" db="EMBL/GenBank/DDBJ databases">
        <authorList>
            <person name="Lanie J.A."/>
            <person name="Ng W.-L."/>
            <person name="Kazmierczak K.M."/>
            <person name="Andrzejewski T.M."/>
            <person name="Davidsen T.M."/>
            <person name="Wayne K.J."/>
            <person name="Tettelin H."/>
            <person name="Glass J.I."/>
            <person name="Rusch D."/>
            <person name="Podicherti R."/>
            <person name="Tsui H.-C.T."/>
            <person name="Winkler M.E."/>
        </authorList>
    </citation>
    <scope>NUCLEOTIDE SEQUENCE</scope>
</reference>